<gene>
    <name evidence="2" type="ORF">PHACADRAFT_92896</name>
</gene>
<feature type="compositionally biased region" description="Acidic residues" evidence="1">
    <location>
        <begin position="115"/>
        <end position="128"/>
    </location>
</feature>
<dbReference type="InParanoid" id="K5WCZ0"/>
<dbReference type="InterPro" id="IPR012808">
    <property type="entry name" value="CHP02453"/>
</dbReference>
<reference evidence="2 3" key="1">
    <citation type="journal article" date="2012" name="BMC Genomics">
        <title>Comparative genomics of the white-rot fungi, Phanerochaete carnosa and P. chrysosporium, to elucidate the genetic basis of the distinct wood types they colonize.</title>
        <authorList>
            <person name="Suzuki H."/>
            <person name="MacDonald J."/>
            <person name="Syed K."/>
            <person name="Salamov A."/>
            <person name="Hori C."/>
            <person name="Aerts A."/>
            <person name="Henrissat B."/>
            <person name="Wiebenga A."/>
            <person name="vanKuyk P.A."/>
            <person name="Barry K."/>
            <person name="Lindquist E."/>
            <person name="LaButti K."/>
            <person name="Lapidus A."/>
            <person name="Lucas S."/>
            <person name="Coutinho P."/>
            <person name="Gong Y."/>
            <person name="Samejima M."/>
            <person name="Mahadevan R."/>
            <person name="Abou-Zaid M."/>
            <person name="de Vries R.P."/>
            <person name="Igarashi K."/>
            <person name="Yadav J.S."/>
            <person name="Grigoriev I.V."/>
            <person name="Master E.R."/>
        </authorList>
    </citation>
    <scope>NUCLEOTIDE SEQUENCE [LARGE SCALE GENOMIC DNA]</scope>
    <source>
        <strain evidence="2 3">HHB-10118-sp</strain>
    </source>
</reference>
<organism evidence="2 3">
    <name type="scientific">Phanerochaete carnosa (strain HHB-10118-sp)</name>
    <name type="common">White-rot fungus</name>
    <name type="synonym">Peniophora carnosa</name>
    <dbReference type="NCBI Taxonomy" id="650164"/>
    <lineage>
        <taxon>Eukaryota</taxon>
        <taxon>Fungi</taxon>
        <taxon>Dikarya</taxon>
        <taxon>Basidiomycota</taxon>
        <taxon>Agaricomycotina</taxon>
        <taxon>Agaricomycetes</taxon>
        <taxon>Polyporales</taxon>
        <taxon>Phanerochaetaceae</taxon>
        <taxon>Phanerochaete</taxon>
    </lineage>
</organism>
<keyword evidence="3" id="KW-1185">Reference proteome</keyword>
<proteinExistence type="predicted"/>
<sequence>MVSRSTRSTTSKHFEKSNATQKDKPKAAASKAPGGRSKRKQTEPEDYPEEESEDEQSDAYEDEEEVVSDADSINSENLDDERETKPAKRKRASAKSAKSSPKKTSSPRKKRKTSEEDEDTESELELQDGQEIVGRVVQAPKTGRVPPGQISQNTLDFLAQLKKPECNDREWYVTSIVMFTGPQPVWRVAEKEWKDFVEAFTDVLVANDPQIPYLPPKDAIHRIYRDVRFSNDKTPYKTGLSATFSRSGRKGIFAKFRPDGQSLIAAGAWCPGKNELQTIRNNLQRSSRQFWRIISEETFVGLFGEAKPHPNGGRQSIFGREDELKVAPKGIDKTHKDIDLLKCRSLCVAYEFTDKQVLQPGFKEELGRFVKILRPFVHCINELMTLRDTDNSDDDEGEDEEETDE</sequence>
<feature type="compositionally biased region" description="Basic and acidic residues" evidence="1">
    <location>
        <begin position="12"/>
        <end position="26"/>
    </location>
</feature>
<dbReference type="PANTHER" id="PTHR36452:SF1">
    <property type="entry name" value="DUF2461 DOMAIN-CONTAINING PROTEIN"/>
    <property type="match status" value="1"/>
</dbReference>
<dbReference type="AlphaFoldDB" id="K5WCZ0"/>
<dbReference type="Pfam" id="PF09365">
    <property type="entry name" value="DUF2461"/>
    <property type="match status" value="1"/>
</dbReference>
<dbReference type="EMBL" id="JH930471">
    <property type="protein sequence ID" value="EKM57150.1"/>
    <property type="molecule type" value="Genomic_DNA"/>
</dbReference>
<evidence type="ECO:0000313" key="2">
    <source>
        <dbReference type="EMBL" id="EKM57150.1"/>
    </source>
</evidence>
<dbReference type="PANTHER" id="PTHR36452">
    <property type="entry name" value="CHROMOSOME 12, WHOLE GENOME SHOTGUN SEQUENCE"/>
    <property type="match status" value="1"/>
</dbReference>
<evidence type="ECO:0000256" key="1">
    <source>
        <dbReference type="SAM" id="MobiDB-lite"/>
    </source>
</evidence>
<feature type="compositionally biased region" description="Polar residues" evidence="1">
    <location>
        <begin position="1"/>
        <end position="11"/>
    </location>
</feature>
<feature type="region of interest" description="Disordered" evidence="1">
    <location>
        <begin position="1"/>
        <end position="131"/>
    </location>
</feature>
<dbReference type="GeneID" id="18920803"/>
<dbReference type="NCBIfam" id="TIGR02453">
    <property type="entry name" value="TIGR02453 family protein"/>
    <property type="match status" value="1"/>
</dbReference>
<dbReference type="RefSeq" id="XP_007394972.1">
    <property type="nucleotide sequence ID" value="XM_007394910.1"/>
</dbReference>
<name>K5WCZ0_PHACS</name>
<feature type="compositionally biased region" description="Acidic residues" evidence="1">
    <location>
        <begin position="44"/>
        <end position="68"/>
    </location>
</feature>
<dbReference type="HOGENOM" id="CLU_036742_3_0_1"/>
<dbReference type="Proteomes" id="UP000008370">
    <property type="component" value="Unassembled WGS sequence"/>
</dbReference>
<dbReference type="OrthoDB" id="2537769at2759"/>
<dbReference type="KEGG" id="pco:PHACADRAFT_92896"/>
<evidence type="ECO:0000313" key="3">
    <source>
        <dbReference type="Proteomes" id="UP000008370"/>
    </source>
</evidence>
<feature type="compositionally biased region" description="Low complexity" evidence="1">
    <location>
        <begin position="94"/>
        <end position="104"/>
    </location>
</feature>
<protein>
    <submittedName>
        <fullName evidence="2">Uncharacterized protein</fullName>
    </submittedName>
</protein>
<accession>K5WCZ0</accession>